<keyword evidence="1" id="KW-0812">Transmembrane</keyword>
<sequence>MRRVLRWLNLSHLIKQTALFVFLLQFVRWFSNYWLSETTELVYTVVAAVYVSELLFARLKLWLRSSLQLAAVIAVHFYVLDWVPQPILWENWEWFILSLEWFIQPFLPYCWFGLAAWLIYSVVNLLLNTREKVFFTTVLSVIALAIADSYTSVYLWDETMLVVVSGLILMINCHFAAFRTKYPHTWKYIAEYPWGIALTAGTLASFIALMGYIAPNVRPLLVDPYTAWNQMQGRSVNFSMKEDTQTALTSFRLNLMSSSGYGRDDSQLGGGFNYNYTPVFRVTTPVRSYWRGESKSIYTGTGWIEPEESRNVDVYHVGETIAPELALTASVPVREFSQHITMISGDPPPKIFGAYPITRIDAVNGSQESSEIFVKNMDTGAIEAVTDASIRSYRVTSAVPVISEAALNDAPTPPLDAYLQRYVQLPDTLPERVYELTREITAEADTPYEKVKAIESYLRTNYTYTNTPDESEASSEDFVDRFLFEVMEGYCDYFSTAMTVMVRTLDLPARWAKGYSTGVLDEESSMMYEQRIRFGDAANAGLELSYIVRNADAHSWVEVYFEGYGWVMFEPTPGFAAPAVQAPSEPAVEAVESIAVEEKAEEKPAAPAAEEKRPLFWPLLAGILILSIAIAAVWILLKRRPELQERLHRWLMQLGLMREPLAPNDLIVAEFNRLLRDLKRRGLDREEHQTVREAITIWGSRYPSLDGPLKDAAYSFELAKYSRRQFSEQEAEHYQQRLKELRQQVKRIA</sequence>
<feature type="transmembrane region" description="Helical" evidence="1">
    <location>
        <begin position="159"/>
        <end position="180"/>
    </location>
</feature>
<dbReference type="PANTHER" id="PTHR42736">
    <property type="entry name" value="PROTEIN-GLUTAMINE GAMMA-GLUTAMYLTRANSFERASE"/>
    <property type="match status" value="1"/>
</dbReference>
<evidence type="ECO:0000256" key="1">
    <source>
        <dbReference type="SAM" id="Phobius"/>
    </source>
</evidence>
<dbReference type="SUPFAM" id="SSF54001">
    <property type="entry name" value="Cysteine proteinases"/>
    <property type="match status" value="1"/>
</dbReference>
<dbReference type="Proteomes" id="UP000654993">
    <property type="component" value="Unassembled WGS sequence"/>
</dbReference>
<evidence type="ECO:0000313" key="4">
    <source>
        <dbReference type="Proteomes" id="UP000654993"/>
    </source>
</evidence>
<comment type="caution">
    <text evidence="3">The sequence shown here is derived from an EMBL/GenBank/DDBJ whole genome shotgun (WGS) entry which is preliminary data.</text>
</comment>
<reference evidence="3" key="1">
    <citation type="submission" date="2020-08" db="EMBL/GenBank/DDBJ databases">
        <authorList>
            <person name="Uke A."/>
            <person name="Chhe C."/>
            <person name="Baramee S."/>
            <person name="Kosugi A."/>
        </authorList>
    </citation>
    <scope>NUCLEOTIDE SEQUENCE</scope>
    <source>
        <strain evidence="3">DA-C8</strain>
    </source>
</reference>
<dbReference type="Pfam" id="PF01841">
    <property type="entry name" value="Transglut_core"/>
    <property type="match status" value="1"/>
</dbReference>
<gene>
    <name evidence="3" type="ORF">PRECH8_06510</name>
</gene>
<dbReference type="EMBL" id="BMAQ01000005">
    <property type="protein sequence ID" value="GFR37355.1"/>
    <property type="molecule type" value="Genomic_DNA"/>
</dbReference>
<feature type="transmembrane region" description="Helical" evidence="1">
    <location>
        <begin position="101"/>
        <end position="126"/>
    </location>
</feature>
<dbReference type="InterPro" id="IPR002931">
    <property type="entry name" value="Transglutaminase-like"/>
</dbReference>
<feature type="transmembrane region" description="Helical" evidence="1">
    <location>
        <begin position="133"/>
        <end position="153"/>
    </location>
</feature>
<feature type="transmembrane region" description="Helical" evidence="1">
    <location>
        <begin position="69"/>
        <end position="89"/>
    </location>
</feature>
<dbReference type="Gene3D" id="3.10.620.30">
    <property type="match status" value="1"/>
</dbReference>
<feature type="transmembrane region" description="Helical" evidence="1">
    <location>
        <begin position="41"/>
        <end position="57"/>
    </location>
</feature>
<dbReference type="InterPro" id="IPR038765">
    <property type="entry name" value="Papain-like_cys_pep_sf"/>
</dbReference>
<feature type="transmembrane region" description="Helical" evidence="1">
    <location>
        <begin position="12"/>
        <end position="35"/>
    </location>
</feature>
<feature type="domain" description="Transglutaminase-like" evidence="2">
    <location>
        <begin position="483"/>
        <end position="573"/>
    </location>
</feature>
<reference evidence="3" key="2">
    <citation type="journal article" date="2021" name="Data Brief">
        <title>Draft genome sequence data of the facultative, thermophilic, xylanolytic bacterium Paenibacillus sp. strain DA-C8.</title>
        <authorList>
            <person name="Chhe C."/>
            <person name="Uke A."/>
            <person name="Baramee S."/>
            <person name="Ungkulpasvich U."/>
            <person name="Tachaapaikoon C."/>
            <person name="Pason P."/>
            <person name="Waeonukul R."/>
            <person name="Ratanakhanokchai K."/>
            <person name="Kosugi A."/>
        </authorList>
    </citation>
    <scope>NUCLEOTIDE SEQUENCE</scope>
    <source>
        <strain evidence="3">DA-C8</strain>
    </source>
</reference>
<name>A0A916VGB0_9BACL</name>
<keyword evidence="1" id="KW-0472">Membrane</keyword>
<organism evidence="3 4">
    <name type="scientific">Insulibacter thermoxylanivorax</name>
    <dbReference type="NCBI Taxonomy" id="2749268"/>
    <lineage>
        <taxon>Bacteria</taxon>
        <taxon>Bacillati</taxon>
        <taxon>Bacillota</taxon>
        <taxon>Bacilli</taxon>
        <taxon>Bacillales</taxon>
        <taxon>Paenibacillaceae</taxon>
        <taxon>Insulibacter</taxon>
    </lineage>
</organism>
<feature type="transmembrane region" description="Helical" evidence="1">
    <location>
        <begin position="615"/>
        <end position="637"/>
    </location>
</feature>
<dbReference type="SMART" id="SM00460">
    <property type="entry name" value="TGc"/>
    <property type="match status" value="1"/>
</dbReference>
<evidence type="ECO:0000313" key="3">
    <source>
        <dbReference type="EMBL" id="GFR37355.1"/>
    </source>
</evidence>
<protein>
    <recommendedName>
        <fullName evidence="2">Transglutaminase-like domain-containing protein</fullName>
    </recommendedName>
</protein>
<proteinExistence type="predicted"/>
<evidence type="ECO:0000259" key="2">
    <source>
        <dbReference type="SMART" id="SM00460"/>
    </source>
</evidence>
<keyword evidence="4" id="KW-1185">Reference proteome</keyword>
<accession>A0A916VGB0</accession>
<keyword evidence="1" id="KW-1133">Transmembrane helix</keyword>
<dbReference type="AlphaFoldDB" id="A0A916VGB0"/>
<dbReference type="Pfam" id="PF13559">
    <property type="entry name" value="DUF4129"/>
    <property type="match status" value="1"/>
</dbReference>
<dbReference type="PANTHER" id="PTHR42736:SF1">
    <property type="entry name" value="PROTEIN-GLUTAMINE GAMMA-GLUTAMYLTRANSFERASE"/>
    <property type="match status" value="1"/>
</dbReference>
<dbReference type="InterPro" id="IPR025403">
    <property type="entry name" value="TgpA-like_C"/>
</dbReference>
<dbReference type="InterPro" id="IPR052901">
    <property type="entry name" value="Bact_TGase-like"/>
</dbReference>
<feature type="transmembrane region" description="Helical" evidence="1">
    <location>
        <begin position="192"/>
        <end position="214"/>
    </location>
</feature>
<dbReference type="RefSeq" id="WP_200965642.1">
    <property type="nucleotide sequence ID" value="NZ_BMAQ01000005.1"/>
</dbReference>